<dbReference type="EMBL" id="PTPX01000001">
    <property type="protein sequence ID" value="RAL19877.1"/>
    <property type="molecule type" value="Genomic_DNA"/>
</dbReference>
<organism evidence="3 4">
    <name type="scientific">Glaesserella australis</name>
    <dbReference type="NCBI Taxonomy" id="2094024"/>
    <lineage>
        <taxon>Bacteria</taxon>
        <taxon>Pseudomonadati</taxon>
        <taxon>Pseudomonadota</taxon>
        <taxon>Gammaproteobacteria</taxon>
        <taxon>Pasteurellales</taxon>
        <taxon>Pasteurellaceae</taxon>
        <taxon>Glaesserella</taxon>
    </lineage>
</organism>
<evidence type="ECO:0000259" key="2">
    <source>
        <dbReference type="Pfam" id="PF09335"/>
    </source>
</evidence>
<keyword evidence="1" id="KW-0472">Membrane</keyword>
<dbReference type="Proteomes" id="UP000248689">
    <property type="component" value="Unassembled WGS sequence"/>
</dbReference>
<feature type="transmembrane region" description="Helical" evidence="1">
    <location>
        <begin position="175"/>
        <end position="194"/>
    </location>
</feature>
<reference evidence="4" key="1">
    <citation type="submission" date="2018-02" db="EMBL/GenBank/DDBJ databases">
        <title>Glaesserella australis sp. nov., isolated from the lungs of pigs.</title>
        <authorList>
            <person name="Turni C."/>
            <person name="Christensen H."/>
        </authorList>
    </citation>
    <scope>NUCLEOTIDE SEQUENCE [LARGE SCALE GENOMIC DNA]</scope>
    <source>
        <strain evidence="4">HS4635</strain>
    </source>
</reference>
<evidence type="ECO:0000313" key="4">
    <source>
        <dbReference type="Proteomes" id="UP000248689"/>
    </source>
</evidence>
<dbReference type="OrthoDB" id="9810270at2"/>
<comment type="caution">
    <text evidence="3">The sequence shown here is derived from an EMBL/GenBank/DDBJ whole genome shotgun (WGS) entry which is preliminary data.</text>
</comment>
<keyword evidence="1" id="KW-0812">Transmembrane</keyword>
<keyword evidence="4" id="KW-1185">Reference proteome</keyword>
<sequence>MKLFGTIYDKTMEWSKHRFAAGWLSFVSFIEAIFFPIPPDVMLIPMSMSKPQMATRYAIYATVSSIIGGIIGYSVGYFASDWVQEVVANWGMQANFDRAMSWFETWGIMIIFLAAGFSPVPFKVFTLCAGVLQMAFLPFILTATISRFIRFLLVAKLSAWGGEKYADKIRRSIELIGWGTVAVAVVAYVIYVLLK</sequence>
<feature type="transmembrane region" description="Helical" evidence="1">
    <location>
        <begin position="57"/>
        <end position="79"/>
    </location>
</feature>
<feature type="transmembrane region" description="Helical" evidence="1">
    <location>
        <begin position="20"/>
        <end position="37"/>
    </location>
</feature>
<evidence type="ECO:0000313" key="3">
    <source>
        <dbReference type="EMBL" id="RAL19877.1"/>
    </source>
</evidence>
<keyword evidence="1" id="KW-1133">Transmembrane helix</keyword>
<accession>A0A328C290</accession>
<dbReference type="InterPro" id="IPR032816">
    <property type="entry name" value="VTT_dom"/>
</dbReference>
<evidence type="ECO:0000256" key="1">
    <source>
        <dbReference type="SAM" id="Phobius"/>
    </source>
</evidence>
<proteinExistence type="predicted"/>
<dbReference type="RefSeq" id="WP_111748920.1">
    <property type="nucleotide sequence ID" value="NZ_PTPX01000001.1"/>
</dbReference>
<feature type="transmembrane region" description="Helical" evidence="1">
    <location>
        <begin position="134"/>
        <end position="155"/>
    </location>
</feature>
<gene>
    <name evidence="3" type="ORF">C5N92_00435</name>
</gene>
<dbReference type="PANTHER" id="PTHR42709">
    <property type="entry name" value="ALKALINE PHOSPHATASE LIKE PROTEIN"/>
    <property type="match status" value="1"/>
</dbReference>
<name>A0A328C290_9PAST</name>
<dbReference type="AlphaFoldDB" id="A0A328C290"/>
<dbReference type="GO" id="GO:0005886">
    <property type="term" value="C:plasma membrane"/>
    <property type="evidence" value="ECO:0007669"/>
    <property type="project" value="TreeGrafter"/>
</dbReference>
<dbReference type="PANTHER" id="PTHR42709:SF11">
    <property type="entry name" value="DEDA FAMILY PROTEIN"/>
    <property type="match status" value="1"/>
</dbReference>
<dbReference type="Pfam" id="PF09335">
    <property type="entry name" value="VTT_dom"/>
    <property type="match status" value="1"/>
</dbReference>
<dbReference type="InterPro" id="IPR051311">
    <property type="entry name" value="DedA_domain"/>
</dbReference>
<protein>
    <recommendedName>
        <fullName evidence="2">VTT domain-containing protein</fullName>
    </recommendedName>
</protein>
<feature type="domain" description="VTT" evidence="2">
    <location>
        <begin position="57"/>
        <end position="155"/>
    </location>
</feature>
<feature type="transmembrane region" description="Helical" evidence="1">
    <location>
        <begin position="99"/>
        <end position="122"/>
    </location>
</feature>